<dbReference type="PANTHER" id="PTHR36539:SF1">
    <property type="entry name" value="BACTERIAL MICROCOMPARTMENT SHELL VERTEX PROTEIN EUTN"/>
    <property type="match status" value="1"/>
</dbReference>
<organism evidence="4 5">
    <name type="scientific">Romboutsia faecis</name>
    <dbReference type="NCBI Taxonomy" id="2764597"/>
    <lineage>
        <taxon>Bacteria</taxon>
        <taxon>Bacillati</taxon>
        <taxon>Bacillota</taxon>
        <taxon>Clostridia</taxon>
        <taxon>Peptostreptococcales</taxon>
        <taxon>Peptostreptococcaceae</taxon>
        <taxon>Romboutsia</taxon>
    </lineage>
</organism>
<name>A0ABR7JTG3_9FIRM</name>
<dbReference type="PANTHER" id="PTHR36539">
    <property type="entry name" value="ETHANOLAMINE UTILIZATION PROTEIN EUTN"/>
    <property type="match status" value="1"/>
</dbReference>
<dbReference type="RefSeq" id="WP_153972609.1">
    <property type="nucleotide sequence ID" value="NZ_JACRWE010000008.1"/>
</dbReference>
<dbReference type="Proteomes" id="UP000609849">
    <property type="component" value="Unassembled WGS sequence"/>
</dbReference>
<comment type="subcellular location">
    <subcellularLocation>
        <location evidence="1">Carboxysome</location>
    </subcellularLocation>
</comment>
<evidence type="ECO:0000256" key="3">
    <source>
        <dbReference type="ARBA" id="ARBA00024446"/>
    </source>
</evidence>
<dbReference type="EMBL" id="JACRWE010000008">
    <property type="protein sequence ID" value="MBC5997926.1"/>
    <property type="molecule type" value="Genomic_DNA"/>
</dbReference>
<dbReference type="InterPro" id="IPR004992">
    <property type="entry name" value="EutN_CcmL"/>
</dbReference>
<comment type="caution">
    <text evidence="4">The sequence shown here is derived from an EMBL/GenBank/DDBJ whole genome shotgun (WGS) entry which is preliminary data.</text>
</comment>
<accession>A0ABR7JTG3</accession>
<dbReference type="Gene3D" id="2.40.50.220">
    <property type="entry name" value="EutN/Ccml"/>
    <property type="match status" value="1"/>
</dbReference>
<sequence length="89" mass="9316">MYLGKVVGTVVSTTKNEALVGFKLLVIKKLDEHLGMTDNSEVVVDSVGAGVGEIVLVSKGSSARYVLEREKAPIDSAVVAIVDTVEVNG</sequence>
<evidence type="ECO:0000256" key="1">
    <source>
        <dbReference type="ARBA" id="ARBA00023587"/>
    </source>
</evidence>
<protein>
    <submittedName>
        <fullName evidence="4">EutN/CcmL family microcompartment protein</fullName>
    </submittedName>
</protein>
<dbReference type="Pfam" id="PF03319">
    <property type="entry name" value="EutN_CcmL"/>
    <property type="match status" value="1"/>
</dbReference>
<proteinExistence type="predicted"/>
<keyword evidence="5" id="KW-1185">Reference proteome</keyword>
<reference evidence="4 5" key="1">
    <citation type="submission" date="2020-08" db="EMBL/GenBank/DDBJ databases">
        <authorList>
            <person name="Liu C."/>
            <person name="Sun Q."/>
        </authorList>
    </citation>
    <scope>NUCLEOTIDE SEQUENCE [LARGE SCALE GENOMIC DNA]</scope>
    <source>
        <strain evidence="4 5">NSJ-18</strain>
    </source>
</reference>
<dbReference type="InterPro" id="IPR036677">
    <property type="entry name" value="EutN_CcmL_sf"/>
</dbReference>
<evidence type="ECO:0000256" key="2">
    <source>
        <dbReference type="ARBA" id="ARBA00023669"/>
    </source>
</evidence>
<dbReference type="PROSITE" id="PS51932">
    <property type="entry name" value="BMV"/>
    <property type="match status" value="1"/>
</dbReference>
<dbReference type="CDD" id="cd01614">
    <property type="entry name" value="EutN_CcmL"/>
    <property type="match status" value="1"/>
</dbReference>
<keyword evidence="2" id="KW-1282">Carboxysome</keyword>
<evidence type="ECO:0000313" key="5">
    <source>
        <dbReference type="Proteomes" id="UP000609849"/>
    </source>
</evidence>
<dbReference type="SUPFAM" id="SSF159133">
    <property type="entry name" value="EutN/CcmL-like"/>
    <property type="match status" value="1"/>
</dbReference>
<evidence type="ECO:0000313" key="4">
    <source>
        <dbReference type="EMBL" id="MBC5997926.1"/>
    </source>
</evidence>
<keyword evidence="3" id="KW-1283">Bacterial microcompartment</keyword>
<gene>
    <name evidence="4" type="ORF">H8923_14280</name>
</gene>